<sequence length="387" mass="40594">MKPLIDPINTDDGQFHGRDNQTGQLATIVTPVYMNDTQGATRSLQREVISILTAAGIKPADATNDQLLNALKSLFLAEDDSRVSGALQKDKNLSDLIDSAKAREALSLDKVGNWVAVQQGGGTGMLTNKVYAGWNGKKLIAQVDSSPMGALFYEKNPPTAADCNAFPAEGGTVGSKGVTTPFLFANGHGAPLNQQGTWIEWNETNGQGESAFINNKGSGSGGFNFRIVNSDNTKQSGEVSISGNGEIYENGRRVYSPANCPFPVGYVMLMGNGTDPNGLFPGTTWQYLNGTGYDGRAIVLGTDPLAVGGSNTVTLAEAHLPPHRHAGGATGDASTKPDEGAGQWGTGRFGTDAKGGYALMQTSAAGSGQAFSVQNEYVHLLGWMRTA</sequence>
<reference evidence="2 3" key="1">
    <citation type="submission" date="2019-09" db="EMBL/GenBank/DDBJ databases">
        <title>Genomic diversity of phyloplane-associated Pantoea species in Pakistan cotton crop.</title>
        <authorList>
            <person name="Tufail M.R."/>
            <person name="Cook D.R."/>
        </authorList>
    </citation>
    <scope>NUCLEOTIDE SEQUENCE [LARGE SCALE GENOMIC DNA]</scope>
    <source>
        <strain evidence="2 3">B_8</strain>
    </source>
</reference>
<organism evidence="2 3">
    <name type="scientific">Candidatus Pantoea gossypiicola</name>
    <dbReference type="NCBI Taxonomy" id="2608008"/>
    <lineage>
        <taxon>Bacteria</taxon>
        <taxon>Pseudomonadati</taxon>
        <taxon>Pseudomonadota</taxon>
        <taxon>Gammaproteobacteria</taxon>
        <taxon>Enterobacterales</taxon>
        <taxon>Erwiniaceae</taxon>
        <taxon>Pantoea</taxon>
    </lineage>
</organism>
<proteinExistence type="predicted"/>
<accession>A0AB34CKY3</accession>
<dbReference type="AlphaFoldDB" id="A0AB34CKY3"/>
<feature type="region of interest" description="Disordered" evidence="1">
    <location>
        <begin position="322"/>
        <end position="342"/>
    </location>
</feature>
<evidence type="ECO:0000313" key="3">
    <source>
        <dbReference type="Proteomes" id="UP000324255"/>
    </source>
</evidence>
<evidence type="ECO:0008006" key="4">
    <source>
        <dbReference type="Google" id="ProtNLM"/>
    </source>
</evidence>
<gene>
    <name evidence="2" type="ORF">F3I20_07050</name>
</gene>
<dbReference type="RefSeq" id="WP_150037389.1">
    <property type="nucleotide sequence ID" value="NZ_VWVM01000004.1"/>
</dbReference>
<evidence type="ECO:0000256" key="1">
    <source>
        <dbReference type="SAM" id="MobiDB-lite"/>
    </source>
</evidence>
<comment type="caution">
    <text evidence="2">The sequence shown here is derived from an EMBL/GenBank/DDBJ whole genome shotgun (WGS) entry which is preliminary data.</text>
</comment>
<protein>
    <recommendedName>
        <fullName evidence="4">Tail fiber protein</fullName>
    </recommendedName>
</protein>
<dbReference type="EMBL" id="VWVM01000004">
    <property type="protein sequence ID" value="KAA6126811.1"/>
    <property type="molecule type" value="Genomic_DNA"/>
</dbReference>
<name>A0AB34CKY3_9GAMM</name>
<keyword evidence="3" id="KW-1185">Reference proteome</keyword>
<evidence type="ECO:0000313" key="2">
    <source>
        <dbReference type="EMBL" id="KAA6126811.1"/>
    </source>
</evidence>
<dbReference type="Proteomes" id="UP000324255">
    <property type="component" value="Unassembled WGS sequence"/>
</dbReference>